<dbReference type="AlphaFoldDB" id="A0A9Q1ARE0"/>
<proteinExistence type="predicted"/>
<evidence type="ECO:0000256" key="3">
    <source>
        <dbReference type="ARBA" id="ARBA00023136"/>
    </source>
</evidence>
<evidence type="ECO:0000313" key="9">
    <source>
        <dbReference type="Proteomes" id="UP001142489"/>
    </source>
</evidence>
<feature type="domain" description="Death" evidence="7">
    <location>
        <begin position="237"/>
        <end position="306"/>
    </location>
</feature>
<dbReference type="GO" id="GO:0005886">
    <property type="term" value="C:plasma membrane"/>
    <property type="evidence" value="ECO:0007669"/>
    <property type="project" value="TreeGrafter"/>
</dbReference>
<evidence type="ECO:0000256" key="6">
    <source>
        <dbReference type="ARBA" id="ARBA00023180"/>
    </source>
</evidence>
<dbReference type="GO" id="GO:0036462">
    <property type="term" value="P:TRAIL-activated apoptotic signaling pathway"/>
    <property type="evidence" value="ECO:0007669"/>
    <property type="project" value="TreeGrafter"/>
</dbReference>
<evidence type="ECO:0000256" key="4">
    <source>
        <dbReference type="ARBA" id="ARBA00023157"/>
    </source>
</evidence>
<evidence type="ECO:0000259" key="7">
    <source>
        <dbReference type="PROSITE" id="PS50017"/>
    </source>
</evidence>
<dbReference type="PANTHER" id="PTHR46330">
    <property type="entry name" value="TUMOR NECROSIS FACTOR RECEPTOR SUPERFAMILY MEMBER 10B"/>
    <property type="match status" value="1"/>
</dbReference>
<organism evidence="8 9">
    <name type="scientific">Phrynocephalus forsythii</name>
    <dbReference type="NCBI Taxonomy" id="171643"/>
    <lineage>
        <taxon>Eukaryota</taxon>
        <taxon>Metazoa</taxon>
        <taxon>Chordata</taxon>
        <taxon>Craniata</taxon>
        <taxon>Vertebrata</taxon>
        <taxon>Euteleostomi</taxon>
        <taxon>Lepidosauria</taxon>
        <taxon>Squamata</taxon>
        <taxon>Bifurcata</taxon>
        <taxon>Unidentata</taxon>
        <taxon>Episquamata</taxon>
        <taxon>Toxicofera</taxon>
        <taxon>Iguania</taxon>
        <taxon>Acrodonta</taxon>
        <taxon>Agamidae</taxon>
        <taxon>Agaminae</taxon>
        <taxon>Phrynocephalus</taxon>
    </lineage>
</organism>
<dbReference type="Gene3D" id="1.10.533.10">
    <property type="entry name" value="Death Domain, Fas"/>
    <property type="match status" value="1"/>
</dbReference>
<dbReference type="PANTHER" id="PTHR46330:SF17">
    <property type="entry name" value="TUMOR NECROSIS FACTOR RECEPTOR SUPERFAMILY, MEMBER 10B"/>
    <property type="match status" value="1"/>
</dbReference>
<dbReference type="OrthoDB" id="9417953at2759"/>
<comment type="subcellular location">
    <subcellularLocation>
        <location evidence="1">Membrane</location>
    </subcellularLocation>
</comment>
<evidence type="ECO:0000256" key="1">
    <source>
        <dbReference type="ARBA" id="ARBA00004370"/>
    </source>
</evidence>
<dbReference type="PROSITE" id="PS50017">
    <property type="entry name" value="DEATH_DOMAIN"/>
    <property type="match status" value="1"/>
</dbReference>
<keyword evidence="9" id="KW-1185">Reference proteome</keyword>
<gene>
    <name evidence="8" type="ORF">JRQ81_011084</name>
</gene>
<dbReference type="InterPro" id="IPR052491">
    <property type="entry name" value="TNFRSF10"/>
</dbReference>
<dbReference type="Proteomes" id="UP001142489">
    <property type="component" value="Unassembled WGS sequence"/>
</dbReference>
<protein>
    <recommendedName>
        <fullName evidence="7">Death domain-containing protein</fullName>
    </recommendedName>
</protein>
<keyword evidence="4" id="KW-1015">Disulfide bond</keyword>
<sequence length="316" mass="35850">MLEVQAASIQTVPNPIEISPEALYACTESEKLYRENLYLHDGRCCEKCPPGALKGKRRCNLAPRLVISSVSPIQARQVLLQQVPVSGIFFGSFQGWGCCWHSSSEKDCVAVMQRAQYVGPSCLVCLLAQEPLENLQNFGPWTTSEDDLARLQGQPGRRDNEQNENVDVPFFTPSTDATLSGCEVPGRMPRQDLVQTEEHHGSSAKGKRHLIPANGKDPTEALRQSFETFIDKVPVKQWRRYMRALSLTDNEIIRMERSEKEVEEQQFQMLRLWLEKGGREVTLHTLLNTLGALELRGTEKEVREALIYRGLYIYQE</sequence>
<dbReference type="GO" id="GO:0009986">
    <property type="term" value="C:cell surface"/>
    <property type="evidence" value="ECO:0007669"/>
    <property type="project" value="TreeGrafter"/>
</dbReference>
<dbReference type="GO" id="GO:0043065">
    <property type="term" value="P:positive regulation of apoptotic process"/>
    <property type="evidence" value="ECO:0007669"/>
    <property type="project" value="TreeGrafter"/>
</dbReference>
<dbReference type="SUPFAM" id="SSF47986">
    <property type="entry name" value="DEATH domain"/>
    <property type="match status" value="1"/>
</dbReference>
<name>A0A9Q1ARE0_9SAUR</name>
<dbReference type="Pfam" id="PF00531">
    <property type="entry name" value="Death"/>
    <property type="match status" value="1"/>
</dbReference>
<reference evidence="8" key="1">
    <citation type="journal article" date="2023" name="DNA Res.">
        <title>Chromosome-level genome assembly of Phrynocephalus forsythii using third-generation DNA sequencing and Hi-C analysis.</title>
        <authorList>
            <person name="Qi Y."/>
            <person name="Zhao W."/>
            <person name="Zhao Y."/>
            <person name="Niu C."/>
            <person name="Cao S."/>
            <person name="Zhang Y."/>
        </authorList>
    </citation>
    <scope>NUCLEOTIDE SEQUENCE</scope>
    <source>
        <tissue evidence="8">Muscle</tissue>
    </source>
</reference>
<keyword evidence="6" id="KW-0325">Glycoprotein</keyword>
<evidence type="ECO:0000313" key="8">
    <source>
        <dbReference type="EMBL" id="KAJ7305178.1"/>
    </source>
</evidence>
<dbReference type="InterPro" id="IPR011029">
    <property type="entry name" value="DEATH-like_dom_sf"/>
</dbReference>
<keyword evidence="2" id="KW-0677">Repeat</keyword>
<keyword evidence="5" id="KW-0675">Receptor</keyword>
<keyword evidence="3" id="KW-0472">Membrane</keyword>
<evidence type="ECO:0000256" key="5">
    <source>
        <dbReference type="ARBA" id="ARBA00023170"/>
    </source>
</evidence>
<dbReference type="EMBL" id="JAPFRF010000022">
    <property type="protein sequence ID" value="KAJ7305178.1"/>
    <property type="molecule type" value="Genomic_DNA"/>
</dbReference>
<accession>A0A9Q1ARE0</accession>
<dbReference type="SMART" id="SM00005">
    <property type="entry name" value="DEATH"/>
    <property type="match status" value="1"/>
</dbReference>
<dbReference type="InterPro" id="IPR000488">
    <property type="entry name" value="Death_dom"/>
</dbReference>
<comment type="caution">
    <text evidence="8">The sequence shown here is derived from an EMBL/GenBank/DDBJ whole genome shotgun (WGS) entry which is preliminary data.</text>
</comment>
<evidence type="ECO:0000256" key="2">
    <source>
        <dbReference type="ARBA" id="ARBA00022737"/>
    </source>
</evidence>